<proteinExistence type="predicted"/>
<protein>
    <submittedName>
        <fullName evidence="1">Uncharacterized protein</fullName>
    </submittedName>
</protein>
<evidence type="ECO:0000313" key="2">
    <source>
        <dbReference type="Proteomes" id="UP000191554"/>
    </source>
</evidence>
<organism evidence="1 2">
    <name type="scientific">Ruminiclostridium hungatei</name>
    <name type="common">Clostridium hungatei</name>
    <dbReference type="NCBI Taxonomy" id="48256"/>
    <lineage>
        <taxon>Bacteria</taxon>
        <taxon>Bacillati</taxon>
        <taxon>Bacillota</taxon>
        <taxon>Clostridia</taxon>
        <taxon>Eubacteriales</taxon>
        <taxon>Oscillospiraceae</taxon>
        <taxon>Ruminiclostridium</taxon>
    </lineage>
</organism>
<keyword evidence="2" id="KW-1185">Reference proteome</keyword>
<accession>A0A1V4SDJ4</accession>
<evidence type="ECO:0000313" key="1">
    <source>
        <dbReference type="EMBL" id="OPX41894.1"/>
    </source>
</evidence>
<dbReference type="Proteomes" id="UP000191554">
    <property type="component" value="Unassembled WGS sequence"/>
</dbReference>
<sequence length="326" mass="37527">MLMDKIIFDNKILSIYEYSVEEEFEKVIVEHALSIFGQNTIYVDIKKKIGDSILTIPDGYLIDFTYSSAPQLYIIENELVTHDPYKHIGQQLLKFGISYKISGRKIKNFLLDYILLNENIKVKAEQGARECGYRNIDDFLDKLIFDKPIKALVVIDRINDDLEKVVNQLSMDIDIIEFQTFSSGSIHLHKFTPLHEEAVDIQDDIDVDELDTIVVPANEGGFNEVFLGEDCWYSIRISSAMLGKIKYIAVYQTAPVSAITYYAEVADIFRYQNEQKYKVNFTSKATKIHPPLRLIPKPNGRIKAPQAPRYTTFTRLMNAKNLDEVF</sequence>
<gene>
    <name evidence="1" type="ORF">CLHUN_42380</name>
</gene>
<dbReference type="AlphaFoldDB" id="A0A1V4SDJ4"/>
<dbReference type="STRING" id="48256.CLHUN_42380"/>
<comment type="caution">
    <text evidence="1">The sequence shown here is derived from an EMBL/GenBank/DDBJ whole genome shotgun (WGS) entry which is preliminary data.</text>
</comment>
<dbReference type="EMBL" id="MZGX01000044">
    <property type="protein sequence ID" value="OPX41894.1"/>
    <property type="molecule type" value="Genomic_DNA"/>
</dbReference>
<name>A0A1V4SDJ4_RUMHU</name>
<reference evidence="1 2" key="1">
    <citation type="submission" date="2017-03" db="EMBL/GenBank/DDBJ databases">
        <title>Genome sequence of Clostridium hungatei DSM 14427.</title>
        <authorList>
            <person name="Poehlein A."/>
            <person name="Daniel R."/>
        </authorList>
    </citation>
    <scope>NUCLEOTIDE SEQUENCE [LARGE SCALE GENOMIC DNA]</scope>
    <source>
        <strain evidence="1 2">DSM 14427</strain>
    </source>
</reference>